<dbReference type="Pfam" id="PF00005">
    <property type="entry name" value="ABC_tran"/>
    <property type="match status" value="1"/>
</dbReference>
<dbReference type="InterPro" id="IPR027417">
    <property type="entry name" value="P-loop_NTPase"/>
</dbReference>
<dbReference type="InterPro" id="IPR017871">
    <property type="entry name" value="ABC_transporter-like_CS"/>
</dbReference>
<protein>
    <submittedName>
        <fullName evidence="5">ABC transporter ATP-binding protein</fullName>
    </submittedName>
</protein>
<evidence type="ECO:0000256" key="3">
    <source>
        <dbReference type="SAM" id="MobiDB-lite"/>
    </source>
</evidence>
<feature type="region of interest" description="Disordered" evidence="3">
    <location>
        <begin position="260"/>
        <end position="283"/>
    </location>
</feature>
<comment type="caution">
    <text evidence="5">The sequence shown here is derived from an EMBL/GenBank/DDBJ whole genome shotgun (WGS) entry which is preliminary data.</text>
</comment>
<keyword evidence="1" id="KW-0547">Nucleotide-binding</keyword>
<gene>
    <name evidence="5" type="ORF">I532_22582</name>
</gene>
<dbReference type="PROSITE" id="PS50893">
    <property type="entry name" value="ABC_TRANSPORTER_2"/>
    <property type="match status" value="1"/>
</dbReference>
<evidence type="ECO:0000259" key="4">
    <source>
        <dbReference type="PROSITE" id="PS50893"/>
    </source>
</evidence>
<dbReference type="AlphaFoldDB" id="M8DAI5"/>
<sequence length="283" mass="31286">MKRREADKQMHDNQPNDVAISCERLTKRFQERIAVNSLTLSVPKGSIYGFLGPNGSGKSTTIRMLCGLLTPTSGRGTVLGYDVMTQSEAIKQRIGYMSQKFSLYEDLSVDENLDFYAGVYQLGKAERIQRKRELIEMAGLTGREKQLAGSLSGGWKQRLALSCALLHRPELLILDEPTAGVDPVSRRIFWEVIHDLARQGMTILVTTHYMDEAQTCDWIGFIFFGNLLVQGSPSELIEHHGADNLEDVFIKLVKEEEARQAAGQKGGGGGTGDVLVPVKGEGR</sequence>
<accession>M8DAI5</accession>
<evidence type="ECO:0000256" key="2">
    <source>
        <dbReference type="ARBA" id="ARBA00022840"/>
    </source>
</evidence>
<dbReference type="Proteomes" id="UP000012081">
    <property type="component" value="Unassembled WGS sequence"/>
</dbReference>
<dbReference type="EMBL" id="APBN01000016">
    <property type="protein sequence ID" value="EMT50388.1"/>
    <property type="molecule type" value="Genomic_DNA"/>
</dbReference>
<keyword evidence="6" id="KW-1185">Reference proteome</keyword>
<dbReference type="GO" id="GO:0005524">
    <property type="term" value="F:ATP binding"/>
    <property type="evidence" value="ECO:0007669"/>
    <property type="project" value="UniProtKB-KW"/>
</dbReference>
<dbReference type="PATRIC" id="fig|1300222.3.peg.4746"/>
<dbReference type="GeneID" id="89498073"/>
<dbReference type="InterPro" id="IPR003439">
    <property type="entry name" value="ABC_transporter-like_ATP-bd"/>
</dbReference>
<evidence type="ECO:0000313" key="5">
    <source>
        <dbReference type="EMBL" id="EMT50388.1"/>
    </source>
</evidence>
<dbReference type="CDD" id="cd03230">
    <property type="entry name" value="ABC_DR_subfamily_A"/>
    <property type="match status" value="1"/>
</dbReference>
<dbReference type="SMART" id="SM00382">
    <property type="entry name" value="AAA"/>
    <property type="match status" value="1"/>
</dbReference>
<dbReference type="InterPro" id="IPR003593">
    <property type="entry name" value="AAA+_ATPase"/>
</dbReference>
<dbReference type="GO" id="GO:0016887">
    <property type="term" value="F:ATP hydrolysis activity"/>
    <property type="evidence" value="ECO:0007669"/>
    <property type="project" value="InterPro"/>
</dbReference>
<dbReference type="PANTHER" id="PTHR43038">
    <property type="entry name" value="ATP-BINDING CASSETTE, SUB-FAMILY H, MEMBER 1"/>
    <property type="match status" value="1"/>
</dbReference>
<evidence type="ECO:0000256" key="1">
    <source>
        <dbReference type="ARBA" id="ARBA00022741"/>
    </source>
</evidence>
<name>M8DAI5_9BACL</name>
<dbReference type="PANTHER" id="PTHR43038:SF3">
    <property type="entry name" value="ABC TRANSPORTER G FAMILY MEMBER 20 ISOFORM X1"/>
    <property type="match status" value="1"/>
</dbReference>
<keyword evidence="2 5" id="KW-0067">ATP-binding</keyword>
<dbReference type="RefSeq" id="WP_003391717.1">
    <property type="nucleotide sequence ID" value="NZ_APBN01000016.1"/>
</dbReference>
<dbReference type="STRING" id="1300222.I532_22582"/>
<reference evidence="5 6" key="1">
    <citation type="submission" date="2013-03" db="EMBL/GenBank/DDBJ databases">
        <title>Assembly of a new bacterial strain Brevibacillus borstelensis AK1.</title>
        <authorList>
            <person name="Rajan I."/>
            <person name="PoliReddy D."/>
            <person name="Sugumar T."/>
            <person name="Rathinam K."/>
            <person name="Alqarawi S."/>
            <person name="Khalil A.B."/>
            <person name="Sivakumar N."/>
        </authorList>
    </citation>
    <scope>NUCLEOTIDE SEQUENCE [LARGE SCALE GENOMIC DNA]</scope>
    <source>
        <strain evidence="5 6">AK1</strain>
    </source>
</reference>
<organism evidence="5 6">
    <name type="scientific">Brevibacillus borstelensis AK1</name>
    <dbReference type="NCBI Taxonomy" id="1300222"/>
    <lineage>
        <taxon>Bacteria</taxon>
        <taxon>Bacillati</taxon>
        <taxon>Bacillota</taxon>
        <taxon>Bacilli</taxon>
        <taxon>Bacillales</taxon>
        <taxon>Paenibacillaceae</taxon>
        <taxon>Brevibacillus</taxon>
    </lineage>
</organism>
<dbReference type="Gene3D" id="3.40.50.300">
    <property type="entry name" value="P-loop containing nucleotide triphosphate hydrolases"/>
    <property type="match status" value="1"/>
</dbReference>
<feature type="domain" description="ABC transporter" evidence="4">
    <location>
        <begin position="20"/>
        <end position="249"/>
    </location>
</feature>
<dbReference type="PROSITE" id="PS00211">
    <property type="entry name" value="ABC_TRANSPORTER_1"/>
    <property type="match status" value="1"/>
</dbReference>
<proteinExistence type="predicted"/>
<dbReference type="SUPFAM" id="SSF52540">
    <property type="entry name" value="P-loop containing nucleoside triphosphate hydrolases"/>
    <property type="match status" value="1"/>
</dbReference>
<evidence type="ECO:0000313" key="6">
    <source>
        <dbReference type="Proteomes" id="UP000012081"/>
    </source>
</evidence>